<accession>A0A1S8MDQ2</accession>
<keyword evidence="2" id="KW-1185">Reference proteome</keyword>
<dbReference type="Proteomes" id="UP000190951">
    <property type="component" value="Chromosome"/>
</dbReference>
<protein>
    <submittedName>
        <fullName evidence="1">Uncharacterized protein</fullName>
    </submittedName>
</protein>
<reference evidence="1 2" key="1">
    <citation type="submission" date="2022-04" db="EMBL/GenBank/DDBJ databases">
        <title>Genome sequence of C. roseum typestrain.</title>
        <authorList>
            <person name="Poehlein A."/>
            <person name="Schoch T."/>
            <person name="Duerre P."/>
            <person name="Daniel R."/>
        </authorList>
    </citation>
    <scope>NUCLEOTIDE SEQUENCE [LARGE SCALE GENOMIC DNA]</scope>
    <source>
        <strain evidence="1 2">DSM 7320</strain>
    </source>
</reference>
<sequence length="150" mass="17867">MERITPIHPTQRTKQQLHHKPTTDFQNILENRLDIDHEQIYDTETNETICDIDNMDEATLNKLLEEHPIEYDKIGRMNYNPIFHARMRQPWTVDELNYVINWYDKVGPDELSFALERTIKSVMQKATDLRKQGKMPQIQGYHKRVSNISC</sequence>
<organism evidence="1 2">
    <name type="scientific">Clostridium felsineum</name>
    <dbReference type="NCBI Taxonomy" id="36839"/>
    <lineage>
        <taxon>Bacteria</taxon>
        <taxon>Bacillati</taxon>
        <taxon>Bacillota</taxon>
        <taxon>Clostridia</taxon>
        <taxon>Eubacteriales</taxon>
        <taxon>Clostridiaceae</taxon>
        <taxon>Clostridium</taxon>
    </lineage>
</organism>
<dbReference type="RefSeq" id="WP_207651321.1">
    <property type="nucleotide sequence ID" value="NZ_CP096983.1"/>
</dbReference>
<proteinExistence type="predicted"/>
<evidence type="ECO:0000313" key="1">
    <source>
        <dbReference type="EMBL" id="URZ11469.1"/>
    </source>
</evidence>
<dbReference type="EMBL" id="CP096983">
    <property type="protein sequence ID" value="URZ11469.1"/>
    <property type="molecule type" value="Genomic_DNA"/>
</dbReference>
<dbReference type="KEGG" id="crw:CROST_021860"/>
<dbReference type="STRING" id="84029.CROST_36080"/>
<gene>
    <name evidence="1" type="ORF">CROST_021860</name>
</gene>
<evidence type="ECO:0000313" key="2">
    <source>
        <dbReference type="Proteomes" id="UP000190951"/>
    </source>
</evidence>
<name>A0A1S8MDQ2_9CLOT</name>
<dbReference type="AlphaFoldDB" id="A0A1S8MDQ2"/>